<feature type="region of interest" description="Disordered" evidence="1">
    <location>
        <begin position="50"/>
        <end position="74"/>
    </location>
</feature>
<organism evidence="2">
    <name type="scientific">marine sediment metagenome</name>
    <dbReference type="NCBI Taxonomy" id="412755"/>
    <lineage>
        <taxon>unclassified sequences</taxon>
        <taxon>metagenomes</taxon>
        <taxon>ecological metagenomes</taxon>
    </lineage>
</organism>
<sequence>HDDWFARMYELDPDTNYYIIAKQDYNRGWISYLTAVWQMLRERIEADATAREKASQQNLTKPELSTNLNDDKGR</sequence>
<accession>X0ULV8</accession>
<name>X0ULV8_9ZZZZ</name>
<feature type="non-terminal residue" evidence="2">
    <location>
        <position position="1"/>
    </location>
</feature>
<reference evidence="2" key="1">
    <citation type="journal article" date="2014" name="Front. Microbiol.">
        <title>High frequency of phylogenetically diverse reductive dehalogenase-homologous genes in deep subseafloor sedimentary metagenomes.</title>
        <authorList>
            <person name="Kawai M."/>
            <person name="Futagami T."/>
            <person name="Toyoda A."/>
            <person name="Takaki Y."/>
            <person name="Nishi S."/>
            <person name="Hori S."/>
            <person name="Arai W."/>
            <person name="Tsubouchi T."/>
            <person name="Morono Y."/>
            <person name="Uchiyama I."/>
            <person name="Ito T."/>
            <person name="Fujiyama A."/>
            <person name="Inagaki F."/>
            <person name="Takami H."/>
        </authorList>
    </citation>
    <scope>NUCLEOTIDE SEQUENCE</scope>
    <source>
        <strain evidence="2">Expedition CK06-06</strain>
    </source>
</reference>
<gene>
    <name evidence="2" type="ORF">S01H1_44342</name>
</gene>
<evidence type="ECO:0000256" key="1">
    <source>
        <dbReference type="SAM" id="MobiDB-lite"/>
    </source>
</evidence>
<protein>
    <submittedName>
        <fullName evidence="2">Uncharacterized protein</fullName>
    </submittedName>
</protein>
<dbReference type="AlphaFoldDB" id="X0ULV8"/>
<proteinExistence type="predicted"/>
<dbReference type="EMBL" id="BARS01028283">
    <property type="protein sequence ID" value="GAG06620.1"/>
    <property type="molecule type" value="Genomic_DNA"/>
</dbReference>
<evidence type="ECO:0000313" key="2">
    <source>
        <dbReference type="EMBL" id="GAG06620.1"/>
    </source>
</evidence>
<comment type="caution">
    <text evidence="2">The sequence shown here is derived from an EMBL/GenBank/DDBJ whole genome shotgun (WGS) entry which is preliminary data.</text>
</comment>
<feature type="compositionally biased region" description="Polar residues" evidence="1">
    <location>
        <begin position="55"/>
        <end position="68"/>
    </location>
</feature>